<dbReference type="OrthoDB" id="7022244at2"/>
<dbReference type="Proteomes" id="UP000250579">
    <property type="component" value="Chromosome"/>
</dbReference>
<reference evidence="3 4" key="1">
    <citation type="submission" date="2016-04" db="EMBL/GenBank/DDBJ databases">
        <title>Draft Genome Sequences of Staphylococcus capitis Strain H36, S. capitis Strain H65, S. cohnii Strain H62, S. hominis Strain H69, Mycobacterium iranicum Strain H39, Plantibacter sp. Strain H53, Pseudomonas oryzihabitans Strain H72, and Microbacterium sp. Strain H83, isolated from residential settings.</title>
        <authorList>
            <person name="Lymperopoulou D."/>
            <person name="Adams R.I."/>
            <person name="Lindow S."/>
            <person name="Coil D.A."/>
            <person name="Jospin G."/>
            <person name="Eisen J.A."/>
        </authorList>
    </citation>
    <scope>NUCLEOTIDE SEQUENCE [LARGE SCALE GENOMIC DNA]</scope>
    <source>
        <strain evidence="3 4">H72</strain>
    </source>
</reference>
<evidence type="ECO:0000313" key="5">
    <source>
        <dbReference type="Proteomes" id="UP000250579"/>
    </source>
</evidence>
<evidence type="ECO:0000313" key="4">
    <source>
        <dbReference type="Proteomes" id="UP000078356"/>
    </source>
</evidence>
<feature type="signal peptide" evidence="1">
    <location>
        <begin position="1"/>
        <end position="19"/>
    </location>
</feature>
<evidence type="ECO:0000256" key="1">
    <source>
        <dbReference type="SAM" id="SignalP"/>
    </source>
</evidence>
<name>A0A178LGK2_9PSED</name>
<protein>
    <submittedName>
        <fullName evidence="3">Uncharacterized protein</fullName>
    </submittedName>
</protein>
<proteinExistence type="predicted"/>
<sequence>MKLLIGVLTALLCSSFASAQVPQGGTGQPGILMITRGDAYSGSGCDIGLVIQGRLAGTLMAGQSASFNLPPGEIAVSLTSSGPGGCAAPMASSISQSILLTPGEIKQYRIIATEAGYRLAPIPLY</sequence>
<dbReference type="RefSeq" id="WP_017640656.1">
    <property type="nucleotide sequence ID" value="NZ_CP017024.1"/>
</dbReference>
<organism evidence="3 4">
    <name type="scientific">Pseudomonas oryzihabitans</name>
    <dbReference type="NCBI Taxonomy" id="47885"/>
    <lineage>
        <taxon>Bacteria</taxon>
        <taxon>Pseudomonadati</taxon>
        <taxon>Pseudomonadota</taxon>
        <taxon>Gammaproteobacteria</taxon>
        <taxon>Pseudomonadales</taxon>
        <taxon>Pseudomonadaceae</taxon>
        <taxon>Pseudomonas</taxon>
    </lineage>
</organism>
<dbReference type="EMBL" id="LWCR01000014">
    <property type="protein sequence ID" value="OAN29524.1"/>
    <property type="molecule type" value="Genomic_DNA"/>
</dbReference>
<reference evidence="2 5" key="2">
    <citation type="submission" date="2017-06" db="EMBL/GenBank/DDBJ databases">
        <title>Evolution towards high GC content and high-temperature stress adaptation in endophytic Pseudomonas oryzihabitans impacted its plant-growth promoting traits.</title>
        <authorList>
            <person name="Nascimento F.X."/>
        </authorList>
    </citation>
    <scope>NUCLEOTIDE SEQUENCE [LARGE SCALE GENOMIC DNA]</scope>
    <source>
        <strain evidence="2 5">MS8</strain>
    </source>
</reference>
<gene>
    <name evidence="3" type="ORF">A4V15_17995</name>
    <name evidence="2" type="ORF">CE139_22150</name>
</gene>
<feature type="chain" id="PRO_5042683922" evidence="1">
    <location>
        <begin position="20"/>
        <end position="125"/>
    </location>
</feature>
<accession>A0A178LGK2</accession>
<dbReference type="Proteomes" id="UP000078356">
    <property type="component" value="Unassembled WGS sequence"/>
</dbReference>
<keyword evidence="1" id="KW-0732">Signal</keyword>
<dbReference type="AlphaFoldDB" id="A0A178LGK2"/>
<evidence type="ECO:0000313" key="3">
    <source>
        <dbReference type="EMBL" id="OAN29524.1"/>
    </source>
</evidence>
<dbReference type="EMBL" id="CP022198">
    <property type="protein sequence ID" value="AXA68394.1"/>
    <property type="molecule type" value="Genomic_DNA"/>
</dbReference>
<evidence type="ECO:0000313" key="2">
    <source>
        <dbReference type="EMBL" id="AXA68394.1"/>
    </source>
</evidence>